<dbReference type="KEGG" id="aba:Acid345_4245"/>
<reference evidence="1 2" key="1">
    <citation type="journal article" date="2009" name="Appl. Environ. Microbiol.">
        <title>Three genomes from the phylum Acidobacteria provide insight into the lifestyles of these microorganisms in soils.</title>
        <authorList>
            <person name="Ward N.L."/>
            <person name="Challacombe J.F."/>
            <person name="Janssen P.H."/>
            <person name="Henrissat B."/>
            <person name="Coutinho P.M."/>
            <person name="Wu M."/>
            <person name="Xie G."/>
            <person name="Haft D.H."/>
            <person name="Sait M."/>
            <person name="Badger J."/>
            <person name="Barabote R.D."/>
            <person name="Bradley B."/>
            <person name="Brettin T.S."/>
            <person name="Brinkac L.M."/>
            <person name="Bruce D."/>
            <person name="Creasy T."/>
            <person name="Daugherty S.C."/>
            <person name="Davidsen T.M."/>
            <person name="DeBoy R.T."/>
            <person name="Detter J.C."/>
            <person name="Dodson R.J."/>
            <person name="Durkin A.S."/>
            <person name="Ganapathy A."/>
            <person name="Gwinn-Giglio M."/>
            <person name="Han C.S."/>
            <person name="Khouri H."/>
            <person name="Kiss H."/>
            <person name="Kothari S.P."/>
            <person name="Madupu R."/>
            <person name="Nelson K.E."/>
            <person name="Nelson W.C."/>
            <person name="Paulsen I."/>
            <person name="Penn K."/>
            <person name="Ren Q."/>
            <person name="Rosovitz M.J."/>
            <person name="Selengut J.D."/>
            <person name="Shrivastava S."/>
            <person name="Sullivan S.A."/>
            <person name="Tapia R."/>
            <person name="Thompson L.S."/>
            <person name="Watkins K.L."/>
            <person name="Yang Q."/>
            <person name="Yu C."/>
            <person name="Zafar N."/>
            <person name="Zhou L."/>
            <person name="Kuske C.R."/>
        </authorList>
    </citation>
    <scope>NUCLEOTIDE SEQUENCE [LARGE SCALE GENOMIC DNA]</scope>
    <source>
        <strain evidence="1 2">Ellin345</strain>
    </source>
</reference>
<evidence type="ECO:0000313" key="2">
    <source>
        <dbReference type="Proteomes" id="UP000002432"/>
    </source>
</evidence>
<dbReference type="SUPFAM" id="SSF48452">
    <property type="entry name" value="TPR-like"/>
    <property type="match status" value="1"/>
</dbReference>
<name>Q1IIQ5_KORVE</name>
<dbReference type="eggNOG" id="COG0457">
    <property type="taxonomic scope" value="Bacteria"/>
</dbReference>
<dbReference type="HOGENOM" id="CLU_737500_0_0_0"/>
<dbReference type="InterPro" id="IPR011990">
    <property type="entry name" value="TPR-like_helical_dom_sf"/>
</dbReference>
<proteinExistence type="predicted"/>
<gene>
    <name evidence="1" type="ordered locus">Acid345_4245</name>
</gene>
<evidence type="ECO:0000313" key="1">
    <source>
        <dbReference type="EMBL" id="ABF43245.1"/>
    </source>
</evidence>
<sequence>MTELRRNHPGPDELAASVFGFVDESTREHVDSCPQCSEELSLVRETRARLQRAAGPEDVHPTPMCPDEERWSFLAAGRLSASEEKQLHEHASDCLHCGRLLKLADDDLAVELSQEERATIASLASSRPAQQRALGERMSELMEAGAARERRPSPPARARWLRWALPAATAALAGCGALYWSLEVRPLRHADNLIAAAYTSQRPFDLRLPGAAYGPIRQQRGGATRRLDQPDLLQAEAELAIQLDKHKTDPDWLRAQARIALLEGDPSQAVALLEPLSQHEGVKPGTMMDLAIAYIALGDVSTSPRRESDYKKGLSLLDRSLTADPASAVALFNRALVLERLQRQPEAAAAWKEYLKVDAESAWAHEARAHVG</sequence>
<dbReference type="EnsemblBacteria" id="ABF43245">
    <property type="protein sequence ID" value="ABF43245"/>
    <property type="gene ID" value="Acid345_4245"/>
</dbReference>
<dbReference type="STRING" id="204669.Acid345_4245"/>
<keyword evidence="2" id="KW-1185">Reference proteome</keyword>
<organism evidence="1 2">
    <name type="scientific">Koribacter versatilis (strain Ellin345)</name>
    <dbReference type="NCBI Taxonomy" id="204669"/>
    <lineage>
        <taxon>Bacteria</taxon>
        <taxon>Pseudomonadati</taxon>
        <taxon>Acidobacteriota</taxon>
        <taxon>Terriglobia</taxon>
        <taxon>Terriglobales</taxon>
        <taxon>Candidatus Korobacteraceae</taxon>
        <taxon>Candidatus Korobacter</taxon>
    </lineage>
</organism>
<dbReference type="AlphaFoldDB" id="Q1IIQ5"/>
<dbReference type="RefSeq" id="WP_011525044.1">
    <property type="nucleotide sequence ID" value="NC_008009.1"/>
</dbReference>
<accession>Q1IIQ5</accession>
<protein>
    <submittedName>
        <fullName evidence="1">Tetratricopeptide repeat protein</fullName>
    </submittedName>
</protein>
<dbReference type="Gene3D" id="1.25.40.10">
    <property type="entry name" value="Tetratricopeptide repeat domain"/>
    <property type="match status" value="1"/>
</dbReference>
<dbReference type="EMBL" id="CP000360">
    <property type="protein sequence ID" value="ABF43245.1"/>
    <property type="molecule type" value="Genomic_DNA"/>
</dbReference>
<dbReference type="OrthoDB" id="128436at2"/>
<dbReference type="Proteomes" id="UP000002432">
    <property type="component" value="Chromosome"/>
</dbReference>